<name>A0ABY0NI30_9HYPH</name>
<protein>
    <submittedName>
        <fullName evidence="2">Haloacetate dehalogenase</fullName>
    </submittedName>
</protein>
<feature type="domain" description="AB hydrolase-1" evidence="1">
    <location>
        <begin position="37"/>
        <end position="186"/>
    </location>
</feature>
<dbReference type="InterPro" id="IPR000073">
    <property type="entry name" value="AB_hydrolase_1"/>
</dbReference>
<gene>
    <name evidence="2" type="ORF">SAMN05421844_101764</name>
</gene>
<dbReference type="PANTHER" id="PTHR43798">
    <property type="entry name" value="MONOACYLGLYCEROL LIPASE"/>
    <property type="match status" value="1"/>
</dbReference>
<dbReference type="Pfam" id="PF00561">
    <property type="entry name" value="Abhydrolase_1"/>
    <property type="match status" value="1"/>
</dbReference>
<proteinExistence type="predicted"/>
<dbReference type="Proteomes" id="UP000199468">
    <property type="component" value="Unassembled WGS sequence"/>
</dbReference>
<accession>A0ABY0NI30</accession>
<keyword evidence="3" id="KW-1185">Reference proteome</keyword>
<dbReference type="RefSeq" id="WP_091855854.1">
    <property type="nucleotide sequence ID" value="NZ_FNBZ01000001.1"/>
</dbReference>
<dbReference type="Gene3D" id="3.40.50.1820">
    <property type="entry name" value="alpha/beta hydrolase"/>
    <property type="match status" value="1"/>
</dbReference>
<organism evidence="2 3">
    <name type="scientific">Bosea robiniae</name>
    <dbReference type="NCBI Taxonomy" id="1036780"/>
    <lineage>
        <taxon>Bacteria</taxon>
        <taxon>Pseudomonadati</taxon>
        <taxon>Pseudomonadota</taxon>
        <taxon>Alphaproteobacteria</taxon>
        <taxon>Hyphomicrobiales</taxon>
        <taxon>Boseaceae</taxon>
        <taxon>Bosea</taxon>
    </lineage>
</organism>
<evidence type="ECO:0000313" key="3">
    <source>
        <dbReference type="Proteomes" id="UP000199468"/>
    </source>
</evidence>
<dbReference type="InterPro" id="IPR029058">
    <property type="entry name" value="AB_hydrolase_fold"/>
</dbReference>
<dbReference type="InterPro" id="IPR050266">
    <property type="entry name" value="AB_hydrolase_sf"/>
</dbReference>
<dbReference type="SUPFAM" id="SSF53474">
    <property type="entry name" value="alpha/beta-Hydrolases"/>
    <property type="match status" value="1"/>
</dbReference>
<dbReference type="PANTHER" id="PTHR43798:SF33">
    <property type="entry name" value="HYDROLASE, PUTATIVE (AFU_ORTHOLOGUE AFUA_2G14860)-RELATED"/>
    <property type="match status" value="1"/>
</dbReference>
<evidence type="ECO:0000259" key="1">
    <source>
        <dbReference type="Pfam" id="PF00561"/>
    </source>
</evidence>
<sequence length="300" mass="33817">MVLTERPATDNLFSGFRLLDVQTSGARIRVRAGGEGPPLLLLHGYPQTHIMWRRVAPLLAERYTLICPDLRGYGDSDKPPTAPDHAPYSKRAMAQDMSEVMSALGHERFFVGSHDRGARVAHRLALDHGERVLKLATLDIAPTREMYRNTTDAFARGYWHWFFLIQPAPMPERMIESDPDFYWTSRRASDMRLFEPEALAEYLRCFRDPAMIHASCEDYRAAATIDIAHDDADGGRKLACPLLALWGERGIIGKCFDPLALWRERAQDVHGHALPGGHYLAEEVPDLVAAEFKAFFGETA</sequence>
<reference evidence="2 3" key="1">
    <citation type="submission" date="2016-10" db="EMBL/GenBank/DDBJ databases">
        <authorList>
            <person name="Varghese N."/>
            <person name="Submissions S."/>
        </authorList>
    </citation>
    <scope>NUCLEOTIDE SEQUENCE [LARGE SCALE GENOMIC DNA]</scope>
    <source>
        <strain evidence="2 3">DSM 26672</strain>
    </source>
</reference>
<dbReference type="EMBL" id="FNBZ01000001">
    <property type="protein sequence ID" value="SDF49999.1"/>
    <property type="molecule type" value="Genomic_DNA"/>
</dbReference>
<comment type="caution">
    <text evidence="2">The sequence shown here is derived from an EMBL/GenBank/DDBJ whole genome shotgun (WGS) entry which is preliminary data.</text>
</comment>
<evidence type="ECO:0000313" key="2">
    <source>
        <dbReference type="EMBL" id="SDF49999.1"/>
    </source>
</evidence>